<protein>
    <submittedName>
        <fullName evidence="2">Pol polyprotein</fullName>
    </submittedName>
</protein>
<accession>A0A371FF60</accession>
<organism evidence="2 3">
    <name type="scientific">Mucuna pruriens</name>
    <name type="common">Velvet bean</name>
    <name type="synonym">Dolichos pruriens</name>
    <dbReference type="NCBI Taxonomy" id="157652"/>
    <lineage>
        <taxon>Eukaryota</taxon>
        <taxon>Viridiplantae</taxon>
        <taxon>Streptophyta</taxon>
        <taxon>Embryophyta</taxon>
        <taxon>Tracheophyta</taxon>
        <taxon>Spermatophyta</taxon>
        <taxon>Magnoliopsida</taxon>
        <taxon>eudicotyledons</taxon>
        <taxon>Gunneridae</taxon>
        <taxon>Pentapetalae</taxon>
        <taxon>rosids</taxon>
        <taxon>fabids</taxon>
        <taxon>Fabales</taxon>
        <taxon>Fabaceae</taxon>
        <taxon>Papilionoideae</taxon>
        <taxon>50 kb inversion clade</taxon>
        <taxon>NPAAA clade</taxon>
        <taxon>indigoferoid/millettioid clade</taxon>
        <taxon>Phaseoleae</taxon>
        <taxon>Mucuna</taxon>
    </lineage>
</organism>
<evidence type="ECO:0000259" key="1">
    <source>
        <dbReference type="PROSITE" id="PS50994"/>
    </source>
</evidence>
<dbReference type="GO" id="GO:0015074">
    <property type="term" value="P:DNA integration"/>
    <property type="evidence" value="ECO:0007669"/>
    <property type="project" value="InterPro"/>
</dbReference>
<dbReference type="PANTHER" id="PTHR37984:SF5">
    <property type="entry name" value="PROTEIN NYNRIN-LIKE"/>
    <property type="match status" value="1"/>
</dbReference>
<dbReference type="AlphaFoldDB" id="A0A371FF60"/>
<sequence length="132" mass="15075">MGNRYPGAVPLSSRTNYFTKWVEAEPMAAITAERVKRFVWKRIVCRFGLPTEIVSDNGTQFASSVMAKFCQELHIRQSFTSVEHPQANGQAEAANKVILRGLRRRLEEAKGRWAEELPQVLWSYHTTPHSTN</sequence>
<dbReference type="Gene3D" id="3.30.420.10">
    <property type="entry name" value="Ribonuclease H-like superfamily/Ribonuclease H"/>
    <property type="match status" value="1"/>
</dbReference>
<dbReference type="PROSITE" id="PS50994">
    <property type="entry name" value="INTEGRASE"/>
    <property type="match status" value="1"/>
</dbReference>
<dbReference type="Proteomes" id="UP000257109">
    <property type="component" value="Unassembled WGS sequence"/>
</dbReference>
<feature type="domain" description="Integrase catalytic" evidence="1">
    <location>
        <begin position="1"/>
        <end position="132"/>
    </location>
</feature>
<feature type="non-terminal residue" evidence="2">
    <location>
        <position position="1"/>
    </location>
</feature>
<dbReference type="Pfam" id="PF00665">
    <property type="entry name" value="rve"/>
    <property type="match status" value="1"/>
</dbReference>
<dbReference type="GO" id="GO:0003676">
    <property type="term" value="F:nucleic acid binding"/>
    <property type="evidence" value="ECO:0007669"/>
    <property type="project" value="InterPro"/>
</dbReference>
<dbReference type="OrthoDB" id="1432755at2759"/>
<dbReference type="InterPro" id="IPR050951">
    <property type="entry name" value="Retrovirus_Pol_polyprotein"/>
</dbReference>
<evidence type="ECO:0000313" key="3">
    <source>
        <dbReference type="Proteomes" id="UP000257109"/>
    </source>
</evidence>
<reference evidence="2" key="1">
    <citation type="submission" date="2018-05" db="EMBL/GenBank/DDBJ databases">
        <title>Draft genome of Mucuna pruriens seed.</title>
        <authorList>
            <person name="Nnadi N.E."/>
            <person name="Vos R."/>
            <person name="Hasami M.H."/>
            <person name="Devisetty U.K."/>
            <person name="Aguiy J.C."/>
        </authorList>
    </citation>
    <scope>NUCLEOTIDE SEQUENCE [LARGE SCALE GENOMIC DNA]</scope>
    <source>
        <strain evidence="2">JCA_2017</strain>
    </source>
</reference>
<dbReference type="InterPro" id="IPR001584">
    <property type="entry name" value="Integrase_cat-core"/>
</dbReference>
<dbReference type="InterPro" id="IPR012337">
    <property type="entry name" value="RNaseH-like_sf"/>
</dbReference>
<dbReference type="SUPFAM" id="SSF53098">
    <property type="entry name" value="Ribonuclease H-like"/>
    <property type="match status" value="1"/>
</dbReference>
<evidence type="ECO:0000313" key="2">
    <source>
        <dbReference type="EMBL" id="RDX76937.1"/>
    </source>
</evidence>
<name>A0A371FF60_MUCPR</name>
<keyword evidence="3" id="KW-1185">Reference proteome</keyword>
<proteinExistence type="predicted"/>
<dbReference type="InterPro" id="IPR036397">
    <property type="entry name" value="RNaseH_sf"/>
</dbReference>
<dbReference type="STRING" id="157652.A0A371FF60"/>
<comment type="caution">
    <text evidence="2">The sequence shown here is derived from an EMBL/GenBank/DDBJ whole genome shotgun (WGS) entry which is preliminary data.</text>
</comment>
<dbReference type="EMBL" id="QJKJ01009332">
    <property type="protein sequence ID" value="RDX76937.1"/>
    <property type="molecule type" value="Genomic_DNA"/>
</dbReference>
<dbReference type="PANTHER" id="PTHR37984">
    <property type="entry name" value="PROTEIN CBG26694"/>
    <property type="match status" value="1"/>
</dbReference>
<gene>
    <name evidence="2" type="primary">pol</name>
    <name evidence="2" type="ORF">CR513_43016</name>
</gene>